<comment type="similarity">
    <text evidence="4">Belongs to the Maf family.</text>
</comment>
<evidence type="ECO:0000256" key="1">
    <source>
        <dbReference type="ARBA" id="ARBA00001968"/>
    </source>
</evidence>
<dbReference type="EMBL" id="JASJEV010000006">
    <property type="protein sequence ID" value="MDJ1158718.1"/>
    <property type="molecule type" value="Genomic_DNA"/>
</dbReference>
<comment type="catalytic activity">
    <reaction evidence="4">
        <text>a 2'-deoxyribonucleoside 5'-triphosphate + H2O = a 2'-deoxyribonucleoside 5'-phosphate + diphosphate + H(+)</text>
        <dbReference type="Rhea" id="RHEA:44644"/>
        <dbReference type="ChEBI" id="CHEBI:15377"/>
        <dbReference type="ChEBI" id="CHEBI:15378"/>
        <dbReference type="ChEBI" id="CHEBI:33019"/>
        <dbReference type="ChEBI" id="CHEBI:61560"/>
        <dbReference type="ChEBI" id="CHEBI:65317"/>
        <dbReference type="EC" id="3.6.1.9"/>
    </reaction>
</comment>
<dbReference type="RefSeq" id="WP_283740716.1">
    <property type="nucleotide sequence ID" value="NZ_JASJEV010000006.1"/>
</dbReference>
<dbReference type="HAMAP" id="MF_00528">
    <property type="entry name" value="Maf"/>
    <property type="match status" value="1"/>
</dbReference>
<dbReference type="EC" id="3.6.1.9" evidence="4"/>
<dbReference type="InterPro" id="IPR003697">
    <property type="entry name" value="Maf-like"/>
</dbReference>
<dbReference type="SUPFAM" id="SSF52972">
    <property type="entry name" value="ITPase-like"/>
    <property type="match status" value="1"/>
</dbReference>
<evidence type="ECO:0000313" key="6">
    <source>
        <dbReference type="Proteomes" id="UP001321492"/>
    </source>
</evidence>
<comment type="caution">
    <text evidence="5">The sequence shown here is derived from an EMBL/GenBank/DDBJ whole genome shotgun (WGS) entry which is preliminary data.</text>
</comment>
<evidence type="ECO:0000256" key="2">
    <source>
        <dbReference type="ARBA" id="ARBA00022801"/>
    </source>
</evidence>
<keyword evidence="6" id="KW-1185">Reference proteome</keyword>
<keyword evidence="3 4" id="KW-0546">Nucleotide metabolism</keyword>
<dbReference type="PANTHER" id="PTHR43213">
    <property type="entry name" value="BIFUNCTIONAL DTTP/UTP PYROPHOSPHATASE/METHYLTRANSFERASE PROTEIN-RELATED"/>
    <property type="match status" value="1"/>
</dbReference>
<comment type="function">
    <text evidence="4">Nucleoside triphosphate pyrophosphatase. May have a dual role in cell division arrest and in preventing the incorporation of modified nucleotides into cellular nucleic acids.</text>
</comment>
<dbReference type="Gene3D" id="3.90.950.10">
    <property type="match status" value="1"/>
</dbReference>
<comment type="catalytic activity">
    <reaction evidence="4">
        <text>a ribonucleoside 5'-triphosphate + H2O = a ribonucleoside 5'-phosphate + diphosphate + H(+)</text>
        <dbReference type="Rhea" id="RHEA:23996"/>
        <dbReference type="ChEBI" id="CHEBI:15377"/>
        <dbReference type="ChEBI" id="CHEBI:15378"/>
        <dbReference type="ChEBI" id="CHEBI:33019"/>
        <dbReference type="ChEBI" id="CHEBI:58043"/>
        <dbReference type="ChEBI" id="CHEBI:61557"/>
        <dbReference type="EC" id="3.6.1.9"/>
    </reaction>
</comment>
<protein>
    <recommendedName>
        <fullName evidence="4">Nucleoside triphosphate pyrophosphatase</fullName>
        <ecNumber evidence="4">3.6.1.9</ecNumber>
    </recommendedName>
    <alternativeName>
        <fullName evidence="4">Nucleotide pyrophosphatase</fullName>
        <shortName evidence="4">Nucleotide PPase</shortName>
    </alternativeName>
</protein>
<keyword evidence="2 4" id="KW-0378">Hydrolase</keyword>
<reference evidence="5 6" key="1">
    <citation type="submission" date="2023-05" db="EMBL/GenBank/DDBJ databases">
        <title>Chelatococcus sp. nov., a moderately thermophilic bacterium isolated from hot spring microbial mat.</title>
        <authorList>
            <person name="Hu C.-J."/>
            <person name="Li W.-J."/>
        </authorList>
    </citation>
    <scope>NUCLEOTIDE SEQUENCE [LARGE SCALE GENOMIC DNA]</scope>
    <source>
        <strain evidence="5 6">SYSU G07232</strain>
    </source>
</reference>
<organism evidence="5 6">
    <name type="scientific">Chelatococcus albus</name>
    <dbReference type="NCBI Taxonomy" id="3047466"/>
    <lineage>
        <taxon>Bacteria</taxon>
        <taxon>Pseudomonadati</taxon>
        <taxon>Pseudomonadota</taxon>
        <taxon>Alphaproteobacteria</taxon>
        <taxon>Hyphomicrobiales</taxon>
        <taxon>Chelatococcaceae</taxon>
        <taxon>Chelatococcus</taxon>
    </lineage>
</organism>
<gene>
    <name evidence="5" type="ORF">QNA08_10785</name>
</gene>
<dbReference type="PANTHER" id="PTHR43213:SF5">
    <property type="entry name" value="BIFUNCTIONAL DTTP_UTP PYROPHOSPHATASE_METHYLTRANSFERASE PROTEIN-RELATED"/>
    <property type="match status" value="1"/>
</dbReference>
<dbReference type="Pfam" id="PF02545">
    <property type="entry name" value="Maf"/>
    <property type="match status" value="1"/>
</dbReference>
<dbReference type="Proteomes" id="UP001321492">
    <property type="component" value="Unassembled WGS sequence"/>
</dbReference>
<dbReference type="InterPro" id="IPR029001">
    <property type="entry name" value="ITPase-like_fam"/>
</dbReference>
<feature type="active site" description="Proton acceptor" evidence="4">
    <location>
        <position position="83"/>
    </location>
</feature>
<proteinExistence type="inferred from homology"/>
<evidence type="ECO:0000256" key="3">
    <source>
        <dbReference type="ARBA" id="ARBA00023080"/>
    </source>
</evidence>
<comment type="subcellular location">
    <subcellularLocation>
        <location evidence="4">Cytoplasm</location>
    </subcellularLocation>
</comment>
<comment type="cofactor">
    <cofactor evidence="1 4">
        <name>a divalent metal cation</name>
        <dbReference type="ChEBI" id="CHEBI:60240"/>
    </cofactor>
</comment>
<keyword evidence="4" id="KW-0963">Cytoplasm</keyword>
<evidence type="ECO:0000313" key="5">
    <source>
        <dbReference type="EMBL" id="MDJ1158718.1"/>
    </source>
</evidence>
<accession>A0ABT7AH70</accession>
<evidence type="ECO:0000256" key="4">
    <source>
        <dbReference type="HAMAP-Rule" id="MF_00528"/>
    </source>
</evidence>
<name>A0ABT7AH70_9HYPH</name>
<sequence length="206" mass="21836">MTAGLWIAEQALLLASTSQTRRDMLEAAGLPVETENPGLDERAVEAPHRAAGAAPDRIAALLAREKALAVSRRRVGRLVVGADQTLDCEGRAFSKPADAEGAVAQILALAGRTHYLHSAVALTRDGDVLFETVTSAALTMRPLDESSVRRYVAAVGPAVTGSVGAYRLEGLGVHLFERIEGDHFTILGLPLIPLLAALRRERCLAA</sequence>
<dbReference type="PIRSF" id="PIRSF006305">
    <property type="entry name" value="Maf"/>
    <property type="match status" value="1"/>
</dbReference>
<comment type="caution">
    <text evidence="4">Lacks conserved residue(s) required for the propagation of feature annotation.</text>
</comment>